<dbReference type="CDD" id="cd09616">
    <property type="entry name" value="Peptidase_C12_UCH_L1_L3"/>
    <property type="match status" value="1"/>
</dbReference>
<keyword evidence="4 7" id="KW-0833">Ubl conjugation pathway</keyword>
<feature type="site" description="Important for enzyme activity" evidence="7">
    <location>
        <position position="578"/>
    </location>
</feature>
<evidence type="ECO:0000259" key="10">
    <source>
        <dbReference type="PROSITE" id="PS52048"/>
    </source>
</evidence>
<name>A0AAN9N6S2_PHACN</name>
<keyword evidence="12" id="KW-1185">Reference proteome</keyword>
<accession>A0AAN9N6S2</accession>
<evidence type="ECO:0000256" key="3">
    <source>
        <dbReference type="ARBA" id="ARBA00022670"/>
    </source>
</evidence>
<dbReference type="PRINTS" id="PR00707">
    <property type="entry name" value="UBCTHYDRLASE"/>
</dbReference>
<dbReference type="InterPro" id="IPR038765">
    <property type="entry name" value="Papain-like_cys_pep_sf"/>
</dbReference>
<dbReference type="EMBL" id="JAYMYR010000004">
    <property type="protein sequence ID" value="KAK7367740.1"/>
    <property type="molecule type" value="Genomic_DNA"/>
</dbReference>
<keyword evidence="6 7" id="KW-0788">Thiol protease</keyword>
<proteinExistence type="inferred from homology"/>
<dbReference type="FunFam" id="3.40.532.10:FF:000007">
    <property type="entry name" value="Ubiquitin carboxyl-terminal hydrolase"/>
    <property type="match status" value="1"/>
</dbReference>
<dbReference type="GO" id="GO:0004843">
    <property type="term" value="F:cysteine-type deubiquitinase activity"/>
    <property type="evidence" value="ECO:0007669"/>
    <property type="project" value="UniProtKB-UniRule"/>
</dbReference>
<evidence type="ECO:0000256" key="2">
    <source>
        <dbReference type="ARBA" id="ARBA00009326"/>
    </source>
</evidence>
<feature type="region of interest" description="Disordered" evidence="9">
    <location>
        <begin position="1"/>
        <end position="68"/>
    </location>
</feature>
<feature type="region of interest" description="Disordered" evidence="9">
    <location>
        <begin position="159"/>
        <end position="194"/>
    </location>
</feature>
<comment type="catalytic activity">
    <reaction evidence="1 7 8">
        <text>Thiol-dependent hydrolysis of ester, thioester, amide, peptide and isopeptide bonds formed by the C-terminal Gly of ubiquitin (a 76-residue protein attached to proteins as an intracellular targeting signal).</text>
        <dbReference type="EC" id="3.4.19.12"/>
    </reaction>
</comment>
<protein>
    <recommendedName>
        <fullName evidence="8">Ubiquitin carboxyl-terminal hydrolase</fullName>
        <ecNumber evidence="8">3.4.19.12</ecNumber>
    </recommendedName>
</protein>
<feature type="active site" description="Proton donor" evidence="7">
    <location>
        <position position="563"/>
    </location>
</feature>
<evidence type="ECO:0000256" key="6">
    <source>
        <dbReference type="ARBA" id="ARBA00022807"/>
    </source>
</evidence>
<organism evidence="11 12">
    <name type="scientific">Phaseolus coccineus</name>
    <name type="common">Scarlet runner bean</name>
    <name type="synonym">Phaseolus multiflorus</name>
    <dbReference type="NCBI Taxonomy" id="3886"/>
    <lineage>
        <taxon>Eukaryota</taxon>
        <taxon>Viridiplantae</taxon>
        <taxon>Streptophyta</taxon>
        <taxon>Embryophyta</taxon>
        <taxon>Tracheophyta</taxon>
        <taxon>Spermatophyta</taxon>
        <taxon>Magnoliopsida</taxon>
        <taxon>eudicotyledons</taxon>
        <taxon>Gunneridae</taxon>
        <taxon>Pentapetalae</taxon>
        <taxon>rosids</taxon>
        <taxon>fabids</taxon>
        <taxon>Fabales</taxon>
        <taxon>Fabaceae</taxon>
        <taxon>Papilionoideae</taxon>
        <taxon>50 kb inversion clade</taxon>
        <taxon>NPAAA clade</taxon>
        <taxon>indigoferoid/millettioid clade</taxon>
        <taxon>Phaseoleae</taxon>
        <taxon>Phaseolus</taxon>
    </lineage>
</organism>
<dbReference type="AlphaFoldDB" id="A0AAN9N6S2"/>
<feature type="compositionally biased region" description="Basic and acidic residues" evidence="9">
    <location>
        <begin position="181"/>
        <end position="191"/>
    </location>
</feature>
<keyword evidence="5 7" id="KW-0378">Hydrolase</keyword>
<feature type="site" description="Transition state stabilizer" evidence="7">
    <location>
        <position position="486"/>
    </location>
</feature>
<feature type="compositionally biased region" description="Polar residues" evidence="9">
    <location>
        <begin position="33"/>
        <end position="61"/>
    </location>
</feature>
<comment type="similarity">
    <text evidence="2 7 8">Belongs to the peptidase C12 family.</text>
</comment>
<evidence type="ECO:0000313" key="12">
    <source>
        <dbReference type="Proteomes" id="UP001374584"/>
    </source>
</evidence>
<dbReference type="EC" id="3.4.19.12" evidence="8"/>
<dbReference type="InterPro" id="IPR036959">
    <property type="entry name" value="Peptidase_C12_UCH_sf"/>
</dbReference>
<evidence type="ECO:0000256" key="7">
    <source>
        <dbReference type="PROSITE-ProRule" id="PRU01393"/>
    </source>
</evidence>
<dbReference type="PROSITE" id="PS52048">
    <property type="entry name" value="UCH_DOMAIN"/>
    <property type="match status" value="1"/>
</dbReference>
<dbReference type="PANTHER" id="PTHR10589">
    <property type="entry name" value="UBIQUITIN CARBOXYL-TERMINAL HYDROLASE"/>
    <property type="match status" value="1"/>
</dbReference>
<evidence type="ECO:0000256" key="8">
    <source>
        <dbReference type="RuleBase" id="RU361215"/>
    </source>
</evidence>
<dbReference type="PANTHER" id="PTHR10589:SF17">
    <property type="entry name" value="UBIQUITIN CARBOXYL-TERMINAL HYDROLASE"/>
    <property type="match status" value="1"/>
</dbReference>
<dbReference type="Gene3D" id="3.40.532.10">
    <property type="entry name" value="Peptidase C12, ubiquitin carboxyl-terminal hydrolase"/>
    <property type="match status" value="1"/>
</dbReference>
<gene>
    <name evidence="11" type="ORF">VNO80_09758</name>
</gene>
<feature type="active site" description="Nucleophile" evidence="7">
    <location>
        <position position="492"/>
    </location>
</feature>
<dbReference type="GO" id="GO:0006511">
    <property type="term" value="P:ubiquitin-dependent protein catabolic process"/>
    <property type="evidence" value="ECO:0007669"/>
    <property type="project" value="UniProtKB-UniRule"/>
</dbReference>
<evidence type="ECO:0000256" key="1">
    <source>
        <dbReference type="ARBA" id="ARBA00000707"/>
    </source>
</evidence>
<comment type="caution">
    <text evidence="11">The sequence shown here is derived from an EMBL/GenBank/DDBJ whole genome shotgun (WGS) entry which is preliminary data.</text>
</comment>
<feature type="compositionally biased region" description="Low complexity" evidence="9">
    <location>
        <begin position="10"/>
        <end position="24"/>
    </location>
</feature>
<dbReference type="InterPro" id="IPR001578">
    <property type="entry name" value="Peptidase_C12_UCH"/>
</dbReference>
<evidence type="ECO:0000256" key="5">
    <source>
        <dbReference type="ARBA" id="ARBA00022801"/>
    </source>
</evidence>
<keyword evidence="3 7" id="KW-0645">Protease</keyword>
<dbReference type="GO" id="GO:0005737">
    <property type="term" value="C:cytoplasm"/>
    <property type="evidence" value="ECO:0007669"/>
    <property type="project" value="TreeGrafter"/>
</dbReference>
<dbReference type="Proteomes" id="UP001374584">
    <property type="component" value="Unassembled WGS sequence"/>
</dbReference>
<evidence type="ECO:0000256" key="9">
    <source>
        <dbReference type="SAM" id="MobiDB-lite"/>
    </source>
</evidence>
<dbReference type="SUPFAM" id="SSF54001">
    <property type="entry name" value="Cysteine proteinases"/>
    <property type="match status" value="1"/>
</dbReference>
<evidence type="ECO:0000313" key="11">
    <source>
        <dbReference type="EMBL" id="KAK7367740.1"/>
    </source>
</evidence>
<dbReference type="Pfam" id="PF01088">
    <property type="entry name" value="Peptidase_C12"/>
    <property type="match status" value="1"/>
</dbReference>
<reference evidence="11 12" key="1">
    <citation type="submission" date="2024-01" db="EMBL/GenBank/DDBJ databases">
        <title>The genomes of 5 underutilized Papilionoideae crops provide insights into root nodulation and disease resistanc.</title>
        <authorList>
            <person name="Jiang F."/>
        </authorList>
    </citation>
    <scope>NUCLEOTIDE SEQUENCE [LARGE SCALE GENOMIC DNA]</scope>
    <source>
        <strain evidence="11">JINMINGXINNONG_FW02</strain>
        <tissue evidence="11">Leaves</tissue>
    </source>
</reference>
<dbReference type="GO" id="GO:0016579">
    <property type="term" value="P:protein deubiquitination"/>
    <property type="evidence" value="ECO:0007669"/>
    <property type="project" value="TreeGrafter"/>
</dbReference>
<evidence type="ECO:0000256" key="4">
    <source>
        <dbReference type="ARBA" id="ARBA00022786"/>
    </source>
</evidence>
<feature type="domain" description="UCH catalytic" evidence="10">
    <location>
        <begin position="405"/>
        <end position="623"/>
    </location>
</feature>
<sequence>MDSVPSFEGLNSKLPSSWSSLSFPSEPPDVGNWFSSYEYQSPDPDSNFSVEDSAFTENESQAAGAEEVEAKVRIRGLADGDKVVQEEGDNHNEDQCTNKNLGPFSSCSLLSEPPDIRNWFSSYVYESPESDTCSLLRDEVSEENQRGKTFDFEVVKADGSRSANGHPKGCVEHNNSFDKNTTGDHSAELKKNSTTVDTYPTKILQPCMQDETLQHNLAPTKHKETLDLNHRSPGYDRKRHLMPLDTDRSAMRPPKLLHKNDTQISKAKTDIQHDYKLDLSASATKTFSTRSAACTSNKENDGFVTTRKKICNRANDEPSWKKPEKILLERSRSTVSIPLQCGVTKRKALTESTNVQQYNDMGITGKWQCPQKRKPDVGPVMKQLRLERWVEQEEEAKAMACSAKRWLPLEANPDVMNQFLWGLGLGEDEAECCDVYGLDEELLQMVPNPVLAVLFLYPITTQSEEERLQQENEKKEYSSRVYFMKQTVGNACGTIGLLHALGNLTSEVKLVEGSFFDNFFKSTASMDPLQRAKFLENDREMEVAHSVAAYAGDTEASDNAVAHFICFACVDDELYELDGRKSWPISHGPSSRSTLLRDAAKVIQSMIQKNPESLNFNVIALYKKSG</sequence>